<dbReference type="PANTHER" id="PTHR43745">
    <property type="entry name" value="NITROREDUCTASE MJ1384-RELATED"/>
    <property type="match status" value="1"/>
</dbReference>
<dbReference type="AlphaFoldDB" id="A0AAU7VJB1"/>
<reference evidence="2" key="2">
    <citation type="submission" date="2024-06" db="EMBL/GenBank/DDBJ databases">
        <authorList>
            <person name="Petrova K.O."/>
            <person name="Toshchakov S.V."/>
            <person name="Boltjanskaja Y.V."/>
            <person name="Kevbrin V."/>
        </authorList>
    </citation>
    <scope>NUCLEOTIDE SEQUENCE</scope>
    <source>
        <strain evidence="2">Z-910T</strain>
    </source>
</reference>
<evidence type="ECO:0000313" key="2">
    <source>
        <dbReference type="EMBL" id="XBX74218.1"/>
    </source>
</evidence>
<feature type="domain" description="Nitroreductase" evidence="1">
    <location>
        <begin position="63"/>
        <end position="239"/>
    </location>
</feature>
<dbReference type="PANTHER" id="PTHR43745:SF2">
    <property type="entry name" value="NITROREDUCTASE MJ1384-RELATED"/>
    <property type="match status" value="1"/>
</dbReference>
<dbReference type="InterPro" id="IPR020051">
    <property type="entry name" value="SagB-type_dehydrogenase"/>
</dbReference>
<dbReference type="InterPro" id="IPR052544">
    <property type="entry name" value="Bacteriocin_Proc_Enz"/>
</dbReference>
<dbReference type="EMBL" id="CP158367">
    <property type="protein sequence ID" value="XBX74218.1"/>
    <property type="molecule type" value="Genomic_DNA"/>
</dbReference>
<dbReference type="InterPro" id="IPR000415">
    <property type="entry name" value="Nitroreductase-like"/>
</dbReference>
<accession>A0AAU7VJB1</accession>
<dbReference type="CDD" id="cd02142">
    <property type="entry name" value="McbC_SagB-like_oxidoreductase"/>
    <property type="match status" value="1"/>
</dbReference>
<dbReference type="GO" id="GO:0016491">
    <property type="term" value="F:oxidoreductase activity"/>
    <property type="evidence" value="ECO:0007669"/>
    <property type="project" value="InterPro"/>
</dbReference>
<dbReference type="SUPFAM" id="SSF55469">
    <property type="entry name" value="FMN-dependent nitroreductase-like"/>
    <property type="match status" value="1"/>
</dbReference>
<reference evidence="2" key="1">
    <citation type="journal article" date="2013" name="Extremophiles">
        <title>Proteinivorax tanatarense gen. nov., sp. nov., an anaerobic, haloalkaliphilic, proteolytic bacterium isolated from a decaying algal bloom, and proposal of Proteinivoraceae fam. nov.</title>
        <authorList>
            <person name="Kevbrin V."/>
            <person name="Boltyanskaya Y."/>
            <person name="Zhilina T."/>
            <person name="Kolganova T."/>
            <person name="Lavrentjeva E."/>
            <person name="Kuznetsov B."/>
        </authorList>
    </citation>
    <scope>NUCLEOTIDE SEQUENCE</scope>
    <source>
        <strain evidence="2">Z-910T</strain>
    </source>
</reference>
<dbReference type="Gene3D" id="3.40.109.10">
    <property type="entry name" value="NADH Oxidase"/>
    <property type="match status" value="1"/>
</dbReference>
<organism evidence="2">
    <name type="scientific">Proteinivorax tanatarense</name>
    <dbReference type="NCBI Taxonomy" id="1260629"/>
    <lineage>
        <taxon>Bacteria</taxon>
        <taxon>Bacillati</taxon>
        <taxon>Bacillota</taxon>
        <taxon>Clostridia</taxon>
        <taxon>Eubacteriales</taxon>
        <taxon>Proteinivoracaceae</taxon>
        <taxon>Proteinivorax</taxon>
    </lineage>
</organism>
<dbReference type="NCBIfam" id="TIGR03605">
    <property type="entry name" value="antibiot_sagB"/>
    <property type="match status" value="1"/>
</dbReference>
<protein>
    <submittedName>
        <fullName evidence="2">SagB/ThcOx family dehydrogenase</fullName>
    </submittedName>
</protein>
<dbReference type="InterPro" id="IPR029479">
    <property type="entry name" value="Nitroreductase"/>
</dbReference>
<dbReference type="Pfam" id="PF00881">
    <property type="entry name" value="Nitroreductase"/>
    <property type="match status" value="1"/>
</dbReference>
<evidence type="ECO:0000259" key="1">
    <source>
        <dbReference type="Pfam" id="PF00881"/>
    </source>
</evidence>
<dbReference type="RefSeq" id="WP_350342976.1">
    <property type="nucleotide sequence ID" value="NZ_CP158367.1"/>
</dbReference>
<proteinExistence type="predicted"/>
<name>A0AAU7VJB1_9FIRM</name>
<gene>
    <name evidence="2" type="ORF">PRVXT_002245</name>
</gene>
<sequence length="239" mass="27486">MKREHELALNYHENTKHNKLVDFRNLNKVTFAPQIQYKYYLNNKKVKLSKIEAVDTFSQTVKLRKSTRDYNNYPVSLNEISKLLDLSASLNGIDDSSRVYPSAGKRYPLEMYIAIFNSNDIEKGIYHYDVISHSLTLVKSGCFKEELYHYSLNQELVLNSSMLIVLTAVFDRTLQKYSNRGYRYVLIDAGHIGQSIYLASTYLELGVVSLGGFKDNDINKLLKINESKETSLYLIAIGK</sequence>